<dbReference type="PRINTS" id="PR00299">
    <property type="entry name" value="ACRYSTALLIN"/>
</dbReference>
<dbReference type="Gene3D" id="2.60.40.790">
    <property type="match status" value="1"/>
</dbReference>
<feature type="domain" description="ABC transporter" evidence="14">
    <location>
        <begin position="1277"/>
        <end position="1513"/>
    </location>
</feature>
<feature type="transmembrane region" description="Helical" evidence="11">
    <location>
        <begin position="1001"/>
        <end position="1025"/>
    </location>
</feature>
<dbReference type="CDD" id="cd18578">
    <property type="entry name" value="ABC_6TM_Pgp_ABCB1_D2_like"/>
    <property type="match status" value="1"/>
</dbReference>
<proteinExistence type="inferred from homology"/>
<dbReference type="CDD" id="cd18577">
    <property type="entry name" value="ABC_6TM_Pgp_ABCB1_D1_like"/>
    <property type="match status" value="1"/>
</dbReference>
<feature type="transmembrane region" description="Helical" evidence="11">
    <location>
        <begin position="513"/>
        <end position="537"/>
    </location>
</feature>
<evidence type="ECO:0000256" key="9">
    <source>
        <dbReference type="RuleBase" id="RU003616"/>
    </source>
</evidence>
<name>A0ABR1EUK6_NECAM</name>
<dbReference type="Pfam" id="PF00664">
    <property type="entry name" value="ABC_membrane"/>
    <property type="match status" value="2"/>
</dbReference>
<dbReference type="InterPro" id="IPR017871">
    <property type="entry name" value="ABC_transporter-like_CS"/>
</dbReference>
<dbReference type="Pfam" id="PF00005">
    <property type="entry name" value="ABC_tran"/>
    <property type="match status" value="2"/>
</dbReference>
<evidence type="ECO:0000256" key="11">
    <source>
        <dbReference type="SAM" id="Phobius"/>
    </source>
</evidence>
<dbReference type="EMBL" id="JAVFWL010000006">
    <property type="protein sequence ID" value="KAK6766125.1"/>
    <property type="molecule type" value="Genomic_DNA"/>
</dbReference>
<dbReference type="PROSITE" id="PS01031">
    <property type="entry name" value="SHSP"/>
    <property type="match status" value="1"/>
</dbReference>
<feature type="transmembrane region" description="Helical" evidence="11">
    <location>
        <begin position="285"/>
        <end position="308"/>
    </location>
</feature>
<feature type="transmembrane region" description="Helical" evidence="11">
    <location>
        <begin position="1104"/>
        <end position="1124"/>
    </location>
</feature>
<gene>
    <name evidence="16" type="primary">Necator_chrX.g25975</name>
    <name evidence="16" type="ORF">RB195_025809</name>
</gene>
<dbReference type="PANTHER" id="PTHR43394">
    <property type="entry name" value="ATP-DEPENDENT PERMEASE MDL1, MITOCHONDRIAL"/>
    <property type="match status" value="1"/>
</dbReference>
<comment type="similarity">
    <text evidence="2">Belongs to the ABC transporter superfamily. ABCB family. Multidrug resistance exporter (TC 3.A.1.201) subfamily.</text>
</comment>
<keyword evidence="3 11" id="KW-0812">Transmembrane</keyword>
<feature type="domain" description="ABC transporter" evidence="14">
    <location>
        <begin position="613"/>
        <end position="849"/>
    </location>
</feature>
<feature type="domain" description="SHSP" evidence="13">
    <location>
        <begin position="1542"/>
        <end position="1648"/>
    </location>
</feature>
<evidence type="ECO:0000256" key="6">
    <source>
        <dbReference type="ARBA" id="ARBA00022989"/>
    </source>
</evidence>
<dbReference type="PROSITE" id="PS00211">
    <property type="entry name" value="ABC_TRANSPORTER_1"/>
    <property type="match status" value="2"/>
</dbReference>
<feature type="chain" id="PRO_5046459223" description="ABC transporter, ATP-binding protein" evidence="12">
    <location>
        <begin position="24"/>
        <end position="1652"/>
    </location>
</feature>
<dbReference type="InterPro" id="IPR027417">
    <property type="entry name" value="P-loop_NTPase"/>
</dbReference>
<evidence type="ECO:0000313" key="17">
    <source>
        <dbReference type="Proteomes" id="UP001303046"/>
    </source>
</evidence>
<dbReference type="InterPro" id="IPR039421">
    <property type="entry name" value="Type_1_exporter"/>
</dbReference>
<evidence type="ECO:0000256" key="12">
    <source>
        <dbReference type="SAM" id="SignalP"/>
    </source>
</evidence>
<evidence type="ECO:0000256" key="3">
    <source>
        <dbReference type="ARBA" id="ARBA00022692"/>
    </source>
</evidence>
<protein>
    <recommendedName>
        <fullName evidence="18">ABC transporter, ATP-binding protein</fullName>
    </recommendedName>
</protein>
<dbReference type="Proteomes" id="UP001303046">
    <property type="component" value="Unassembled WGS sequence"/>
</dbReference>
<dbReference type="SMART" id="SM00382">
    <property type="entry name" value="AAA"/>
    <property type="match status" value="2"/>
</dbReference>
<keyword evidence="12" id="KW-0732">Signal</keyword>
<feature type="transmembrane region" description="Helical" evidence="11">
    <location>
        <begin position="1081"/>
        <end position="1098"/>
    </location>
</feature>
<accession>A0ABR1EUK6</accession>
<evidence type="ECO:0008006" key="18">
    <source>
        <dbReference type="Google" id="ProtNLM"/>
    </source>
</evidence>
<dbReference type="PROSITE" id="PS50929">
    <property type="entry name" value="ABC_TM1F"/>
    <property type="match status" value="2"/>
</dbReference>
<feature type="transmembrane region" description="Helical" evidence="11">
    <location>
        <begin position="543"/>
        <end position="566"/>
    </location>
</feature>
<evidence type="ECO:0000259" key="13">
    <source>
        <dbReference type="PROSITE" id="PS01031"/>
    </source>
</evidence>
<dbReference type="SUPFAM" id="SSF52540">
    <property type="entry name" value="P-loop containing nucleoside triphosphate hydrolases"/>
    <property type="match status" value="2"/>
</dbReference>
<reference evidence="16 17" key="1">
    <citation type="submission" date="2023-08" db="EMBL/GenBank/DDBJ databases">
        <title>A Necator americanus chromosomal reference genome.</title>
        <authorList>
            <person name="Ilik V."/>
            <person name="Petrzelkova K.J."/>
            <person name="Pardy F."/>
            <person name="Fuh T."/>
            <person name="Niatou-Singa F.S."/>
            <person name="Gouil Q."/>
            <person name="Baker L."/>
            <person name="Ritchie M.E."/>
            <person name="Jex A.R."/>
            <person name="Gazzola D."/>
            <person name="Li H."/>
            <person name="Toshio Fujiwara R."/>
            <person name="Zhan B."/>
            <person name="Aroian R.V."/>
            <person name="Pafco B."/>
            <person name="Schwarz E.M."/>
        </authorList>
    </citation>
    <scope>NUCLEOTIDE SEQUENCE [LARGE SCALE GENOMIC DNA]</scope>
    <source>
        <strain evidence="16 17">Aroian</strain>
        <tissue evidence="16">Whole animal</tissue>
    </source>
</reference>
<evidence type="ECO:0000256" key="10">
    <source>
        <dbReference type="SAM" id="MobiDB-lite"/>
    </source>
</evidence>
<dbReference type="SUPFAM" id="SSF90123">
    <property type="entry name" value="ABC transporter transmembrane region"/>
    <property type="match status" value="2"/>
</dbReference>
<evidence type="ECO:0000256" key="7">
    <source>
        <dbReference type="ARBA" id="ARBA00023136"/>
    </source>
</evidence>
<dbReference type="InterPro" id="IPR011527">
    <property type="entry name" value="ABC1_TM_dom"/>
</dbReference>
<sequence>MTTSEWINLFCLLLVFLVRPVLTNVTATVPEFRDWVEDRYIDCIFCIDYDNFKLTSVTGCASTNPITCRGNICFMRQHKSNVFFLYTSGCLNLTKIEYEEIANERKQLNGETNLTFEETLLCEVSKKSNTCLCTDSGRCNNVSIPAPFSEFHTASLFGRLQFHEMLHFRMFIPNEPVLRHSDIDELDQLLHYYVPGNLNPEEEGQKSGDNFKNQAKEGVKVTIPEKSAEQVTSGDEDEDDVPVQKSRCDKFIDYLFCRGDLASKTLARKPVPLLGLFRYTTKFDVILLILGAVGAIISGCCQPFLALISGKVFGVLTSGNMTNNIAAEQELFTYVYIYVGVGIFILLVQFVQFLCFYTVCCRLIAKIRHHYLKAILRQNAGWTDKHHSGVLTTQLNDNVERIREGVGDKMGLLLRGFAMVFAALILSFATEWRLALFMCPVAPLSCFCMGIMSRKISESTSKELKDVGKAGAIAEEAVLGVKTVQALNGQEEMVERYGRELCKGKNHARTKCFWSGFWGGIFYIVLFLFIGGGFLFGGHLVRIGVITNTGDVVTVVISMMIGAYFLGVISPHLMVLLNARVAAAAIYHIIDRIPEIDVYSSEGKLPLQIRGDIQFSDVHFRYPTRKDVKVLNGLNITIRAGETVAFVGHSGCGKSTAVGLITRLYEAESGTVEIDGNDVRSVNIEWLRNIVGIVQQEPTLFNGTVEENLRVGSISITSEEMIHVCKIANAHDFIMKLPKGYSTVIGEGAVQLSGGQKQRIAIARTLARNPRILLLDEATSALDANSESIVQQALDNASEGRTTIVIAHRLSTIRKADKIAVFEKGIIIEQGTHQELIELGQRYAELVRAQRLQPEADENLPPEERQDEDEILEGEVTRKSSENLSIGSSAFVRGVLAQDSFSRSSYVMSTGEQITVTPESVAFEQQVQADMVQDGQIRAGLASVFANAKAHYCTMFLSLIAAIGRGLEHPSMAFVYAMVFEAFKQYDDNIEMMIPSLVICFVIYISIGIGTFALQFIASILFGKVSEELTLSYRMKAFRNILYQDAAYFDNPQHAPGRLITRLATDAPNVKAVVDSRMMHVIYNMTSWAICIILAFTSCWQIGVVGLVLSVTLGIIMVSLARIIQKMNLLIVKENQSGKVSIEIIENVRTIQLLTRERYFYNKYETASKEQKRNEIRKGYYEAASFSISQTFVYFSLAAALAVGIPLIIRWEFDPQDAYRAVFTVLLSCLGVMNSSTLFPEFTKARTAAGLLFNMINRQPRTGDINEGIKATLRGNLLFEDVHFSYPQRPHQPIMRGLQFTVQKGQTVAIVGPSGSGKSTVISLLERFYDPATGAVRFDGQDIRKLSLRHVRTQVALVGQEPKLFAGTIKENICLGLKRVDDAKIREAIEIANASKFLSNLPQGLDTEVGEKGTQLSGGQKQRIAIARALVRNPVILLLDEATSALDSESEKAVQEALERAQAGRTCIIIAHRLSSIQKADVILYVENGKVRGSRVEMALWPSRMHPRVLDDCFHDIDRMERRMMHDLERGIMPYWRDADHSILHVANQTQEVVNDDKKFAVSLDVSQFKPEELKVHIDGRDLTIEGRQEQKSEHGYIERSFVRKWALPEEVDLDAVHTQLNDVGQLSIEAPKTGQHTNRRNLPIMAAPKKK</sequence>
<feature type="transmembrane region" description="Helical" evidence="11">
    <location>
        <begin position="1191"/>
        <end position="1209"/>
    </location>
</feature>
<keyword evidence="5" id="KW-0067">ATP-binding</keyword>
<evidence type="ECO:0000256" key="5">
    <source>
        <dbReference type="ARBA" id="ARBA00022840"/>
    </source>
</evidence>
<evidence type="ECO:0000256" key="1">
    <source>
        <dbReference type="ARBA" id="ARBA00004141"/>
    </source>
</evidence>
<keyword evidence="6 11" id="KW-1133">Transmembrane helix</keyword>
<feature type="region of interest" description="Disordered" evidence="10">
    <location>
        <begin position="1631"/>
        <end position="1652"/>
    </location>
</feature>
<evidence type="ECO:0000259" key="15">
    <source>
        <dbReference type="PROSITE" id="PS50929"/>
    </source>
</evidence>
<feature type="transmembrane region" description="Helical" evidence="11">
    <location>
        <begin position="412"/>
        <end position="429"/>
    </location>
</feature>
<comment type="similarity">
    <text evidence="8 9">Belongs to the small heat shock protein (HSP20) family.</text>
</comment>
<dbReference type="InterPro" id="IPR003593">
    <property type="entry name" value="AAA+_ATPase"/>
</dbReference>
<organism evidence="16 17">
    <name type="scientific">Necator americanus</name>
    <name type="common">Human hookworm</name>
    <dbReference type="NCBI Taxonomy" id="51031"/>
    <lineage>
        <taxon>Eukaryota</taxon>
        <taxon>Metazoa</taxon>
        <taxon>Ecdysozoa</taxon>
        <taxon>Nematoda</taxon>
        <taxon>Chromadorea</taxon>
        <taxon>Rhabditida</taxon>
        <taxon>Rhabditina</taxon>
        <taxon>Rhabditomorpha</taxon>
        <taxon>Strongyloidea</taxon>
        <taxon>Ancylostomatidae</taxon>
        <taxon>Bunostominae</taxon>
        <taxon>Necator</taxon>
    </lineage>
</organism>
<dbReference type="InterPro" id="IPR008978">
    <property type="entry name" value="HSP20-like_chaperone"/>
</dbReference>
<dbReference type="Pfam" id="PF00011">
    <property type="entry name" value="HSP20"/>
    <property type="match status" value="1"/>
</dbReference>
<evidence type="ECO:0000259" key="14">
    <source>
        <dbReference type="PROSITE" id="PS50893"/>
    </source>
</evidence>
<evidence type="ECO:0000256" key="4">
    <source>
        <dbReference type="ARBA" id="ARBA00022741"/>
    </source>
</evidence>
<dbReference type="Gene3D" id="1.20.1560.10">
    <property type="entry name" value="ABC transporter type 1, transmembrane domain"/>
    <property type="match status" value="1"/>
</dbReference>
<feature type="signal peptide" evidence="12">
    <location>
        <begin position="1"/>
        <end position="23"/>
    </location>
</feature>
<feature type="domain" description="ABC transmembrane type-1" evidence="15">
    <location>
        <begin position="289"/>
        <end position="578"/>
    </location>
</feature>
<comment type="subcellular location">
    <subcellularLocation>
        <location evidence="1">Membrane</location>
        <topology evidence="1">Multi-pass membrane protein</topology>
    </subcellularLocation>
</comment>
<dbReference type="PROSITE" id="PS50893">
    <property type="entry name" value="ABC_TRANSPORTER_2"/>
    <property type="match status" value="2"/>
</dbReference>
<keyword evidence="17" id="KW-1185">Reference proteome</keyword>
<dbReference type="InterPro" id="IPR003439">
    <property type="entry name" value="ABC_transporter-like_ATP-bd"/>
</dbReference>
<feature type="transmembrane region" description="Helical" evidence="11">
    <location>
        <begin position="335"/>
        <end position="359"/>
    </location>
</feature>
<dbReference type="SUPFAM" id="SSF49764">
    <property type="entry name" value="HSP20-like chaperones"/>
    <property type="match status" value="1"/>
</dbReference>
<dbReference type="Gene3D" id="3.40.50.300">
    <property type="entry name" value="P-loop containing nucleotide triphosphate hydrolases"/>
    <property type="match status" value="2"/>
</dbReference>
<dbReference type="InterPro" id="IPR001436">
    <property type="entry name" value="Alpha-crystallin/sHSP_animal"/>
</dbReference>
<keyword evidence="4" id="KW-0547">Nucleotide-binding</keyword>
<comment type="caution">
    <text evidence="16">The sequence shown here is derived from an EMBL/GenBank/DDBJ whole genome shotgun (WGS) entry which is preliminary data.</text>
</comment>
<dbReference type="CDD" id="cd03249">
    <property type="entry name" value="ABC_MTABC3_MDL1_MDL2"/>
    <property type="match status" value="2"/>
</dbReference>
<dbReference type="PANTHER" id="PTHR43394:SF27">
    <property type="entry name" value="ATP-DEPENDENT TRANSLOCASE ABCB1-LIKE"/>
    <property type="match status" value="1"/>
</dbReference>
<feature type="domain" description="ABC transmembrane type-1" evidence="15">
    <location>
        <begin position="956"/>
        <end position="1244"/>
    </location>
</feature>
<dbReference type="InterPro" id="IPR036640">
    <property type="entry name" value="ABC1_TM_sf"/>
</dbReference>
<feature type="transmembrane region" description="Helical" evidence="11">
    <location>
        <begin position="435"/>
        <end position="452"/>
    </location>
</feature>
<evidence type="ECO:0000256" key="2">
    <source>
        <dbReference type="ARBA" id="ARBA00007577"/>
    </source>
</evidence>
<evidence type="ECO:0000313" key="16">
    <source>
        <dbReference type="EMBL" id="KAK6766125.1"/>
    </source>
</evidence>
<keyword evidence="7 11" id="KW-0472">Membrane</keyword>
<dbReference type="CDD" id="cd06526">
    <property type="entry name" value="metazoan_ACD"/>
    <property type="match status" value="1"/>
</dbReference>
<dbReference type="InterPro" id="IPR002068">
    <property type="entry name" value="A-crystallin/Hsp20_dom"/>
</dbReference>
<evidence type="ECO:0000256" key="8">
    <source>
        <dbReference type="PROSITE-ProRule" id="PRU00285"/>
    </source>
</evidence>